<evidence type="ECO:0000259" key="13">
    <source>
        <dbReference type="Pfam" id="PF21791"/>
    </source>
</evidence>
<dbReference type="Proteomes" id="UP001630127">
    <property type="component" value="Unassembled WGS sequence"/>
</dbReference>
<evidence type="ECO:0000256" key="1">
    <source>
        <dbReference type="ARBA" id="ARBA00001974"/>
    </source>
</evidence>
<keyword evidence="4" id="KW-0274">FAD</keyword>
<evidence type="ECO:0000256" key="3">
    <source>
        <dbReference type="ARBA" id="ARBA00022630"/>
    </source>
</evidence>
<sequence length="434" mass="46995">MADKSFKYVILGGGVSAGYAAREFAKQGVKPGELAIISKEAVAPYERPALSKAYLFPEGTARLPGFHVCVGSGGERLLPEWYNEKGISLILGTEIVKADLPSKTLISEAGETFKYEILIIATGSSVIKLSDFGVQGADAKNILYLREIDDADKLVEAIKEKKNGKAVVVGGGYIGLELSAALRINNIDVSMVYPEPWCMPRLFTPGIAAFYEGYYAIKGVKIIKGTVAVGFDAHENGEVKAVKLKDGRVLAADIVVVGVGGRPLTALFKGQVEEEKGGVKTDGFFKASIPDVYAVGDVATFPLKLYNDIRRVEHVDHARKSAEQAVKAIFASEQGKSINDYDYLPYFYSRAFDLSWQFYGDNVGETVLFGDSSPDSSTHKFGSYWMRDGKIVGAFLESGTPEENKAIAKVARVQPPADNLEKLAKEGLTFASKI</sequence>
<evidence type="ECO:0000313" key="14">
    <source>
        <dbReference type="EMBL" id="KAL3532067.1"/>
    </source>
</evidence>
<evidence type="ECO:0000256" key="9">
    <source>
        <dbReference type="ARBA" id="ARBA00037189"/>
    </source>
</evidence>
<gene>
    <name evidence="14" type="ORF">ACH5RR_005588</name>
</gene>
<comment type="caution">
    <text evidence="14">The sequence shown here is derived from an EMBL/GenBank/DDBJ whole genome shotgun (WGS) entry which is preliminary data.</text>
</comment>
<evidence type="ECO:0000256" key="2">
    <source>
        <dbReference type="ARBA" id="ARBA00006442"/>
    </source>
</evidence>
<keyword evidence="3" id="KW-0285">Flavoprotein</keyword>
<dbReference type="Gene3D" id="3.30.390.30">
    <property type="match status" value="1"/>
</dbReference>
<dbReference type="PANTHER" id="PTHR43557">
    <property type="entry name" value="APOPTOSIS-INDUCING FACTOR 1"/>
    <property type="match status" value="1"/>
</dbReference>
<dbReference type="EC" id="1.6.5.4" evidence="10"/>
<keyword evidence="15" id="KW-1185">Reference proteome</keyword>
<comment type="similarity">
    <text evidence="2">Belongs to the FAD-dependent oxidoreductase family.</text>
</comment>
<evidence type="ECO:0000256" key="5">
    <source>
        <dbReference type="ARBA" id="ARBA00022857"/>
    </source>
</evidence>
<name>A0ABD3ALJ9_9GENT</name>
<dbReference type="Gene3D" id="3.50.50.60">
    <property type="entry name" value="FAD/NAD(P)-binding domain"/>
    <property type="match status" value="2"/>
</dbReference>
<dbReference type="FunFam" id="3.30.390.30:FF:000013">
    <property type="entry name" value="Monodehydroascorbate reductase 3"/>
    <property type="match status" value="1"/>
</dbReference>
<dbReference type="InterPro" id="IPR048618">
    <property type="entry name" value="MDHAR3-like_C"/>
</dbReference>
<dbReference type="InterPro" id="IPR036188">
    <property type="entry name" value="FAD/NAD-bd_sf"/>
</dbReference>
<dbReference type="InterPro" id="IPR050446">
    <property type="entry name" value="FAD-oxidoreductase/Apoptosis"/>
</dbReference>
<keyword evidence="8" id="KW-0676">Redox-active center</keyword>
<dbReference type="AlphaFoldDB" id="A0ABD3ALJ9"/>
<dbReference type="InterPro" id="IPR016156">
    <property type="entry name" value="FAD/NAD-linked_Rdtase_dimer_sf"/>
</dbReference>
<dbReference type="SUPFAM" id="SSF51905">
    <property type="entry name" value="FAD/NAD(P)-binding domain"/>
    <property type="match status" value="2"/>
</dbReference>
<evidence type="ECO:0000256" key="11">
    <source>
        <dbReference type="ARBA" id="ARBA00048948"/>
    </source>
</evidence>
<dbReference type="Pfam" id="PF07992">
    <property type="entry name" value="Pyr_redox_2"/>
    <property type="match status" value="1"/>
</dbReference>
<evidence type="ECO:0000256" key="10">
    <source>
        <dbReference type="ARBA" id="ARBA00038920"/>
    </source>
</evidence>
<dbReference type="GO" id="GO:0016656">
    <property type="term" value="F:monodehydroascorbate reductase (NADH) activity"/>
    <property type="evidence" value="ECO:0007669"/>
    <property type="project" value="UniProtKB-EC"/>
</dbReference>
<evidence type="ECO:0000256" key="8">
    <source>
        <dbReference type="ARBA" id="ARBA00023284"/>
    </source>
</evidence>
<evidence type="ECO:0000313" key="15">
    <source>
        <dbReference type="Proteomes" id="UP001630127"/>
    </source>
</evidence>
<evidence type="ECO:0000256" key="7">
    <source>
        <dbReference type="ARBA" id="ARBA00023027"/>
    </source>
</evidence>
<dbReference type="InterPro" id="IPR023753">
    <property type="entry name" value="FAD/NAD-binding_dom"/>
</dbReference>
<keyword evidence="6" id="KW-0560">Oxidoreductase</keyword>
<dbReference type="PRINTS" id="PR00411">
    <property type="entry name" value="PNDRDTASEI"/>
</dbReference>
<evidence type="ECO:0000256" key="6">
    <source>
        <dbReference type="ARBA" id="ARBA00023002"/>
    </source>
</evidence>
<dbReference type="FunFam" id="3.50.50.60:FF:000155">
    <property type="entry name" value="Monodehydroascorbate reductase 3"/>
    <property type="match status" value="1"/>
</dbReference>
<evidence type="ECO:0000259" key="12">
    <source>
        <dbReference type="Pfam" id="PF07992"/>
    </source>
</evidence>
<reference evidence="14 15" key="1">
    <citation type="submission" date="2024-11" db="EMBL/GenBank/DDBJ databases">
        <title>A near-complete genome assembly of Cinchona calisaya.</title>
        <authorList>
            <person name="Lian D.C."/>
            <person name="Zhao X.W."/>
            <person name="Wei L."/>
        </authorList>
    </citation>
    <scope>NUCLEOTIDE SEQUENCE [LARGE SCALE GENOMIC DNA]</scope>
    <source>
        <tissue evidence="14">Nenye</tissue>
    </source>
</reference>
<keyword evidence="7" id="KW-0520">NAD</keyword>
<comment type="catalytic activity">
    <reaction evidence="11">
        <text>2 monodehydro-L-ascorbate radical + NADH + H(+) = 2 L-ascorbate + NAD(+)</text>
        <dbReference type="Rhea" id="RHEA:14581"/>
        <dbReference type="ChEBI" id="CHEBI:15378"/>
        <dbReference type="ChEBI" id="CHEBI:38290"/>
        <dbReference type="ChEBI" id="CHEBI:57540"/>
        <dbReference type="ChEBI" id="CHEBI:57945"/>
        <dbReference type="ChEBI" id="CHEBI:59513"/>
        <dbReference type="EC" id="1.6.5.4"/>
    </reaction>
</comment>
<dbReference type="EMBL" id="JBJUIK010000003">
    <property type="protein sequence ID" value="KAL3532067.1"/>
    <property type="molecule type" value="Genomic_DNA"/>
</dbReference>
<feature type="domain" description="FAD/NAD(P)-binding" evidence="12">
    <location>
        <begin position="6"/>
        <end position="322"/>
    </location>
</feature>
<dbReference type="SUPFAM" id="SSF55424">
    <property type="entry name" value="FAD/NAD-linked reductases, dimerisation (C-terminal) domain"/>
    <property type="match status" value="1"/>
</dbReference>
<dbReference type="PRINTS" id="PR00368">
    <property type="entry name" value="FADPNR"/>
</dbReference>
<evidence type="ECO:0000256" key="4">
    <source>
        <dbReference type="ARBA" id="ARBA00022827"/>
    </source>
</evidence>
<organism evidence="14 15">
    <name type="scientific">Cinchona calisaya</name>
    <dbReference type="NCBI Taxonomy" id="153742"/>
    <lineage>
        <taxon>Eukaryota</taxon>
        <taxon>Viridiplantae</taxon>
        <taxon>Streptophyta</taxon>
        <taxon>Embryophyta</taxon>
        <taxon>Tracheophyta</taxon>
        <taxon>Spermatophyta</taxon>
        <taxon>Magnoliopsida</taxon>
        <taxon>eudicotyledons</taxon>
        <taxon>Gunneridae</taxon>
        <taxon>Pentapetalae</taxon>
        <taxon>asterids</taxon>
        <taxon>lamiids</taxon>
        <taxon>Gentianales</taxon>
        <taxon>Rubiaceae</taxon>
        <taxon>Cinchonoideae</taxon>
        <taxon>Cinchoneae</taxon>
        <taxon>Cinchona</taxon>
    </lineage>
</organism>
<proteinExistence type="inferred from homology"/>
<feature type="domain" description="Monodehydroascorbate reductase 3-like C-terminal" evidence="13">
    <location>
        <begin position="344"/>
        <end position="431"/>
    </location>
</feature>
<dbReference type="PANTHER" id="PTHR43557:SF5">
    <property type="entry name" value="MONODEHYDROASCORBATE REDUCTASE 1, PEROXISOMAL"/>
    <property type="match status" value="1"/>
</dbReference>
<keyword evidence="5" id="KW-0521">NADP</keyword>
<comment type="cofactor">
    <cofactor evidence="1">
        <name>FAD</name>
        <dbReference type="ChEBI" id="CHEBI:57692"/>
    </cofactor>
</comment>
<dbReference type="Pfam" id="PF21791">
    <property type="entry name" value="MDHAR3-like_C"/>
    <property type="match status" value="1"/>
</dbReference>
<accession>A0ABD3ALJ9</accession>
<protein>
    <recommendedName>
        <fullName evidence="10">monodehydroascorbate reductase (NADH)</fullName>
        <ecNumber evidence="10">1.6.5.4</ecNumber>
    </recommendedName>
</protein>
<comment type="function">
    <text evidence="9">Catalyzes the conversion of monodehydroascorbate to ascorbate, oxidizing NADH in the process.</text>
</comment>